<reference evidence="1 2" key="1">
    <citation type="submission" date="2013-11" db="EMBL/GenBank/DDBJ databases">
        <title>Opisthorchis viverrini - life in the bile duct.</title>
        <authorList>
            <person name="Young N.D."/>
            <person name="Nagarajan N."/>
            <person name="Lin S.J."/>
            <person name="Korhonen P.K."/>
            <person name="Jex A.R."/>
            <person name="Hall R.S."/>
            <person name="Safavi-Hemami H."/>
            <person name="Kaewkong W."/>
            <person name="Bertrand D."/>
            <person name="Gao S."/>
            <person name="Seet Q."/>
            <person name="Wongkham S."/>
            <person name="Teh B.T."/>
            <person name="Wongkham C."/>
            <person name="Intapan P.M."/>
            <person name="Maleewong W."/>
            <person name="Yang X."/>
            <person name="Hu M."/>
            <person name="Wang Z."/>
            <person name="Hofmann A."/>
            <person name="Sternberg P.W."/>
            <person name="Tan P."/>
            <person name="Wang J."/>
            <person name="Gasser R.B."/>
        </authorList>
    </citation>
    <scope>NUCLEOTIDE SEQUENCE [LARGE SCALE GENOMIC DNA]</scope>
</reference>
<protein>
    <submittedName>
        <fullName evidence="1">Uncharacterized protein</fullName>
    </submittedName>
</protein>
<evidence type="ECO:0000313" key="2">
    <source>
        <dbReference type="Proteomes" id="UP000054324"/>
    </source>
</evidence>
<keyword evidence="2" id="KW-1185">Reference proteome</keyword>
<dbReference type="KEGG" id="ovi:T265_02541"/>
<dbReference type="Proteomes" id="UP000054324">
    <property type="component" value="Unassembled WGS sequence"/>
</dbReference>
<dbReference type="RefSeq" id="XP_009165068.1">
    <property type="nucleotide sequence ID" value="XM_009166804.1"/>
</dbReference>
<gene>
    <name evidence="1" type="ORF">T265_02541</name>
</gene>
<evidence type="ECO:0000313" key="1">
    <source>
        <dbReference type="EMBL" id="KER31225.1"/>
    </source>
</evidence>
<name>A0A075A6H3_OPIVI</name>
<organism evidence="1 2">
    <name type="scientific">Opisthorchis viverrini</name>
    <name type="common">Southeast Asian liver fluke</name>
    <dbReference type="NCBI Taxonomy" id="6198"/>
    <lineage>
        <taxon>Eukaryota</taxon>
        <taxon>Metazoa</taxon>
        <taxon>Spiralia</taxon>
        <taxon>Lophotrochozoa</taxon>
        <taxon>Platyhelminthes</taxon>
        <taxon>Trematoda</taxon>
        <taxon>Digenea</taxon>
        <taxon>Opisthorchiida</taxon>
        <taxon>Opisthorchiata</taxon>
        <taxon>Opisthorchiidae</taxon>
        <taxon>Opisthorchis</taxon>
    </lineage>
</organism>
<dbReference type="CTD" id="20316729"/>
<accession>A0A075A6H3</accession>
<sequence>MASHVYHDLDRSEVVDDYVRHPEHHSRRPVCLDCSNVDLEQLHPQRRRVVQYLDRPHESRPRLLGQGYVLGYRNASLVRENYKPRSIGTLVPAATILITGKRGSGTYNQCNIRYLKRLAPGQAMNSVFDCVNNIAVPFNFTTTHIPNRGQEVGPPGRQRDFTRSPKRFLIPSVKANREQRWITFGCEITAFSRRWTSDDLDKKIVER</sequence>
<dbReference type="AlphaFoldDB" id="A0A075A6H3"/>
<proteinExistence type="predicted"/>
<dbReference type="EMBL" id="KL596649">
    <property type="protein sequence ID" value="KER31225.1"/>
    <property type="molecule type" value="Genomic_DNA"/>
</dbReference>
<dbReference type="GeneID" id="20316729"/>